<comment type="pathway">
    <text evidence="2">Cofactor biosynthesis; ubiquinone biosynthesis.</text>
</comment>
<dbReference type="PRINTS" id="PR00420">
    <property type="entry name" value="RNGMNOXGNASE"/>
</dbReference>
<evidence type="ECO:0000256" key="2">
    <source>
        <dbReference type="ARBA" id="ARBA00004749"/>
    </source>
</evidence>
<dbReference type="InterPro" id="IPR002938">
    <property type="entry name" value="FAD-bd"/>
</dbReference>
<dbReference type="Gene3D" id="3.50.50.60">
    <property type="entry name" value="FAD/NAD(P)-binding domain"/>
    <property type="match status" value="2"/>
</dbReference>
<evidence type="ECO:0000313" key="10">
    <source>
        <dbReference type="Proteomes" id="UP001380822"/>
    </source>
</evidence>
<keyword evidence="7" id="KW-0503">Monooxygenase</keyword>
<organism evidence="9 10">
    <name type="scientific">Pannonibacter anstelovis</name>
    <dbReference type="NCBI Taxonomy" id="3121537"/>
    <lineage>
        <taxon>Bacteria</taxon>
        <taxon>Pseudomonadati</taxon>
        <taxon>Pseudomonadota</taxon>
        <taxon>Alphaproteobacteria</taxon>
        <taxon>Hyphomicrobiales</taxon>
        <taxon>Stappiaceae</taxon>
        <taxon>Pannonibacter</taxon>
    </lineage>
</organism>
<evidence type="ECO:0000256" key="3">
    <source>
        <dbReference type="ARBA" id="ARBA00005349"/>
    </source>
</evidence>
<keyword evidence="4" id="KW-0285">Flavoprotein</keyword>
<reference evidence="9 10" key="1">
    <citation type="submission" date="2024-02" db="EMBL/GenBank/DDBJ databases">
        <title>A new putative Pannonibacter species isolated from two cases of bloodstream infections in paediatric patients.</title>
        <authorList>
            <person name="Castellana S."/>
            <person name="De Laurentiis V."/>
            <person name="Grassi M."/>
            <person name="De Leonardis F."/>
            <person name="Mosca A."/>
            <person name="De Carlo C."/>
            <person name="Sparapano E."/>
            <person name="Ronga L."/>
            <person name="Santacroce L."/>
            <person name="Chironna M."/>
            <person name="De Robertis A."/>
            <person name="Bianco A."/>
            <person name="Del Sambro L."/>
            <person name="Capozzi L."/>
            <person name="Parisi A."/>
        </authorList>
    </citation>
    <scope>NUCLEOTIDE SEQUENCE [LARGE SCALE GENOMIC DNA]</scope>
    <source>
        <strain evidence="9 10">Pt2</strain>
    </source>
</reference>
<keyword evidence="6" id="KW-0560">Oxidoreductase</keyword>
<evidence type="ECO:0000256" key="1">
    <source>
        <dbReference type="ARBA" id="ARBA00001974"/>
    </source>
</evidence>
<dbReference type="SUPFAM" id="SSF51905">
    <property type="entry name" value="FAD/NAD(P)-binding domain"/>
    <property type="match status" value="1"/>
</dbReference>
<feature type="domain" description="FAD-binding" evidence="8">
    <location>
        <begin position="22"/>
        <end position="353"/>
    </location>
</feature>
<sequence>MNTASATGTMDKAQGQNRTTDFDAAVIGAGPSGMAAALLLARRGLRTVLVAPEVNTKDARTTALLQASVALLDENGIWDKLAARSAPLAHMRLIDDTRRLIRAPETTFDASELGLEAFGYNVLNRELNAELEAAIKAADGLTWIRTRLAKLEPAGTEVRLAMEDGTTLTAALAVGADGRKSMVRQAAGIDVREWSYPQMALVMNLEHDRPHGSVSTEFHTATGPFTLVPLPGRMSSLVCVVTPETATHLKAYEDGALALELERRAHSVLGAFRIASPRQVYPLSGMIAKKAAANRCALIGEAAHVFPPIGAQGLNLGLRDVADLARIVGEAKARGEDVGSALTLARYDSARKPDITSRTTAVDLLNRSLLTDMLPVQALRSLGLYAAGRFPPLRKFLMREGITPKATRLLPF</sequence>
<evidence type="ECO:0000259" key="8">
    <source>
        <dbReference type="Pfam" id="PF01494"/>
    </source>
</evidence>
<evidence type="ECO:0000256" key="7">
    <source>
        <dbReference type="ARBA" id="ARBA00023033"/>
    </source>
</evidence>
<proteinExistence type="inferred from homology"/>
<protein>
    <submittedName>
        <fullName evidence="9">UbiH/UbiF family hydroxylase</fullName>
    </submittedName>
</protein>
<comment type="cofactor">
    <cofactor evidence="1">
        <name>FAD</name>
        <dbReference type="ChEBI" id="CHEBI:57692"/>
    </cofactor>
</comment>
<comment type="caution">
    <text evidence="9">The sequence shown here is derived from an EMBL/GenBank/DDBJ whole genome shotgun (WGS) entry which is preliminary data.</text>
</comment>
<dbReference type="InterPro" id="IPR010971">
    <property type="entry name" value="UbiH/COQ6"/>
</dbReference>
<dbReference type="InterPro" id="IPR051205">
    <property type="entry name" value="UbiH/COQ6_monooxygenase"/>
</dbReference>
<dbReference type="PANTHER" id="PTHR43876:SF7">
    <property type="entry name" value="UBIQUINONE BIOSYNTHESIS MONOOXYGENASE COQ6, MITOCHONDRIAL"/>
    <property type="match status" value="1"/>
</dbReference>
<keyword evidence="10" id="KW-1185">Reference proteome</keyword>
<accession>A0ABU7ZK65</accession>
<dbReference type="NCBIfam" id="TIGR01988">
    <property type="entry name" value="Ubi-OHases"/>
    <property type="match status" value="1"/>
</dbReference>
<comment type="similarity">
    <text evidence="3">Belongs to the UbiH/COQ6 family.</text>
</comment>
<gene>
    <name evidence="9" type="ORF">V6L76_01575</name>
</gene>
<evidence type="ECO:0000256" key="6">
    <source>
        <dbReference type="ARBA" id="ARBA00023002"/>
    </source>
</evidence>
<keyword evidence="5" id="KW-0274">FAD</keyword>
<dbReference type="EMBL" id="JBAKBE010000001">
    <property type="protein sequence ID" value="MEH0094922.1"/>
    <property type="molecule type" value="Genomic_DNA"/>
</dbReference>
<evidence type="ECO:0000256" key="5">
    <source>
        <dbReference type="ARBA" id="ARBA00022827"/>
    </source>
</evidence>
<dbReference type="RefSeq" id="WP_334249777.1">
    <property type="nucleotide sequence ID" value="NZ_JBAKBE010000001.1"/>
</dbReference>
<evidence type="ECO:0000256" key="4">
    <source>
        <dbReference type="ARBA" id="ARBA00022630"/>
    </source>
</evidence>
<dbReference type="NCBIfam" id="NF005691">
    <property type="entry name" value="PRK07494.1"/>
    <property type="match status" value="1"/>
</dbReference>
<dbReference type="InterPro" id="IPR036188">
    <property type="entry name" value="FAD/NAD-bd_sf"/>
</dbReference>
<dbReference type="Pfam" id="PF01494">
    <property type="entry name" value="FAD_binding_3"/>
    <property type="match status" value="1"/>
</dbReference>
<dbReference type="Proteomes" id="UP001380822">
    <property type="component" value="Unassembled WGS sequence"/>
</dbReference>
<evidence type="ECO:0000313" key="9">
    <source>
        <dbReference type="EMBL" id="MEH0094922.1"/>
    </source>
</evidence>
<name>A0ABU7ZK65_9HYPH</name>
<dbReference type="PANTHER" id="PTHR43876">
    <property type="entry name" value="UBIQUINONE BIOSYNTHESIS MONOOXYGENASE COQ6, MITOCHONDRIAL"/>
    <property type="match status" value="1"/>
</dbReference>